<evidence type="ECO:0000256" key="2">
    <source>
        <dbReference type="PIRSR" id="PIRSR001359-3"/>
    </source>
</evidence>
<sequence>MKSLRETIEEAAARGAAIGHFNISELAAFEGIARAVRATGLPAIIGTSEGEREFIGAAEAAALVQALRAEGLPVYLNADHHHSLEKIKEAVAAGYDAVLFDGGKLPVEENITRTREVVEYVRSVDPNILIEGELGFIGSGSEVRDKAPEGAALSEGALTTPEEAARFVQETGVDMLAPAVGNFHGMVTGGTHKEINIERVRAIKAAAQVPLVLHGGSGTADETFRAAIQAGINIVHVSTELRAAWRQEVEESLKEMPTEVAPSKLLAASAEEIEKIVTQRLKLFAGI</sequence>
<evidence type="ECO:0000313" key="3">
    <source>
        <dbReference type="EMBL" id="OGY97726.1"/>
    </source>
</evidence>
<dbReference type="InterPro" id="IPR050246">
    <property type="entry name" value="Class_II_FBP_aldolase"/>
</dbReference>
<gene>
    <name evidence="3" type="ORF">A2855_00805</name>
</gene>
<reference evidence="3 4" key="1">
    <citation type="journal article" date="2016" name="Nat. Commun.">
        <title>Thousands of microbial genomes shed light on interconnected biogeochemical processes in an aquifer system.</title>
        <authorList>
            <person name="Anantharaman K."/>
            <person name="Brown C.T."/>
            <person name="Hug L.A."/>
            <person name="Sharon I."/>
            <person name="Castelle C.J."/>
            <person name="Probst A.J."/>
            <person name="Thomas B.C."/>
            <person name="Singh A."/>
            <person name="Wilkins M.J."/>
            <person name="Karaoz U."/>
            <person name="Brodie E.L."/>
            <person name="Williams K.H."/>
            <person name="Hubbard S.S."/>
            <person name="Banfield J.F."/>
        </authorList>
    </citation>
    <scope>NUCLEOTIDE SEQUENCE [LARGE SCALE GENOMIC DNA]</scope>
</reference>
<feature type="binding site" evidence="2">
    <location>
        <position position="214"/>
    </location>
    <ligand>
        <name>Zn(2+)</name>
        <dbReference type="ChEBI" id="CHEBI:29105"/>
        <label>1</label>
        <note>catalytic</note>
    </ligand>
</feature>
<dbReference type="GO" id="GO:0016832">
    <property type="term" value="F:aldehyde-lyase activity"/>
    <property type="evidence" value="ECO:0007669"/>
    <property type="project" value="InterPro"/>
</dbReference>
<dbReference type="PANTHER" id="PTHR30304">
    <property type="entry name" value="D-TAGATOSE-1,6-BISPHOSPHATE ALDOLASE"/>
    <property type="match status" value="1"/>
</dbReference>
<evidence type="ECO:0000313" key="4">
    <source>
        <dbReference type="Proteomes" id="UP000179059"/>
    </source>
</evidence>
<dbReference type="GO" id="GO:0008270">
    <property type="term" value="F:zinc ion binding"/>
    <property type="evidence" value="ECO:0007669"/>
    <property type="project" value="InterPro"/>
</dbReference>
<feature type="binding site" evidence="2">
    <location>
        <position position="101"/>
    </location>
    <ligand>
        <name>Zn(2+)</name>
        <dbReference type="ChEBI" id="CHEBI:29105"/>
        <label>2</label>
    </ligand>
</feature>
<keyword evidence="2" id="KW-0862">Zinc</keyword>
<proteinExistence type="predicted"/>
<comment type="cofactor">
    <cofactor evidence="2">
        <name>Zn(2+)</name>
        <dbReference type="ChEBI" id="CHEBI:29105"/>
    </cofactor>
    <text evidence="2">Binds 2 Zn(2+) ions per subunit. One is catalytic and the other provides a structural contribution.</text>
</comment>
<dbReference type="Pfam" id="PF01116">
    <property type="entry name" value="F_bP_aldolase"/>
    <property type="match status" value="1"/>
</dbReference>
<dbReference type="PIRSF" id="PIRSF001359">
    <property type="entry name" value="F_bP_aldolase_II"/>
    <property type="match status" value="1"/>
</dbReference>
<dbReference type="InterPro" id="IPR000771">
    <property type="entry name" value="FBA_II"/>
</dbReference>
<protein>
    <submittedName>
        <fullName evidence="3">Tagatose-bisphosphate aldolase</fullName>
    </submittedName>
</protein>
<dbReference type="InterPro" id="IPR013785">
    <property type="entry name" value="Aldolase_TIM"/>
</dbReference>
<comment type="caution">
    <text evidence="3">The sequence shown here is derived from an EMBL/GenBank/DDBJ whole genome shotgun (WGS) entry which is preliminary data.</text>
</comment>
<feature type="binding site" evidence="2">
    <location>
        <position position="184"/>
    </location>
    <ligand>
        <name>Zn(2+)</name>
        <dbReference type="ChEBI" id="CHEBI:29105"/>
        <label>1</label>
        <note>catalytic</note>
    </ligand>
</feature>
<feature type="active site" description="Proton donor" evidence="1">
    <location>
        <position position="79"/>
    </location>
</feature>
<name>A0A1G2C936_9BACT</name>
<dbReference type="STRING" id="1798647.A2855_00805"/>
<keyword evidence="2" id="KW-0479">Metal-binding</keyword>
<feature type="binding site" evidence="2">
    <location>
        <position position="80"/>
    </location>
    <ligand>
        <name>Zn(2+)</name>
        <dbReference type="ChEBI" id="CHEBI:29105"/>
        <label>1</label>
        <note>catalytic</note>
    </ligand>
</feature>
<dbReference type="Gene3D" id="3.20.20.70">
    <property type="entry name" value="Aldolase class I"/>
    <property type="match status" value="1"/>
</dbReference>
<dbReference type="AlphaFoldDB" id="A0A1G2C936"/>
<dbReference type="EMBL" id="MHKX01000025">
    <property type="protein sequence ID" value="OGY97726.1"/>
    <property type="molecule type" value="Genomic_DNA"/>
</dbReference>
<dbReference type="SUPFAM" id="SSF51569">
    <property type="entry name" value="Aldolase"/>
    <property type="match status" value="1"/>
</dbReference>
<evidence type="ECO:0000256" key="1">
    <source>
        <dbReference type="PIRSR" id="PIRSR001359-1"/>
    </source>
</evidence>
<dbReference type="Proteomes" id="UP000179059">
    <property type="component" value="Unassembled WGS sequence"/>
</dbReference>
<dbReference type="PANTHER" id="PTHR30304:SF0">
    <property type="entry name" value="D-TAGATOSE-1,6-BISPHOSPHATE ALDOLASE SUBUNIT GATY-RELATED"/>
    <property type="match status" value="1"/>
</dbReference>
<feature type="binding site" evidence="2">
    <location>
        <position position="133"/>
    </location>
    <ligand>
        <name>Zn(2+)</name>
        <dbReference type="ChEBI" id="CHEBI:29105"/>
        <label>2</label>
    </ligand>
</feature>
<dbReference type="GO" id="GO:0005975">
    <property type="term" value="P:carbohydrate metabolic process"/>
    <property type="evidence" value="ECO:0007669"/>
    <property type="project" value="InterPro"/>
</dbReference>
<organism evidence="3 4">
    <name type="scientific">Candidatus Liptonbacteria bacterium RIFCSPHIGHO2_01_FULL_57_28</name>
    <dbReference type="NCBI Taxonomy" id="1798647"/>
    <lineage>
        <taxon>Bacteria</taxon>
        <taxon>Candidatus Liptoniibacteriota</taxon>
    </lineage>
</organism>
<accession>A0A1G2C936</accession>